<dbReference type="AlphaFoldDB" id="A0A1U7MA00"/>
<dbReference type="KEGG" id="ssph:SPSPH_046740"/>
<proteinExistence type="inferred from homology"/>
<evidence type="ECO:0000256" key="2">
    <source>
        <dbReference type="ARBA" id="ARBA00022649"/>
    </source>
</evidence>
<accession>A0A1U7MA00</accession>
<dbReference type="GO" id="GO:0016787">
    <property type="term" value="F:hydrolase activity"/>
    <property type="evidence" value="ECO:0007669"/>
    <property type="project" value="UniProtKB-KW"/>
</dbReference>
<dbReference type="InterPro" id="IPR035093">
    <property type="entry name" value="RelE/ParE_toxin_dom_sf"/>
</dbReference>
<dbReference type="PANTHER" id="PTHR35601">
    <property type="entry name" value="TOXIN RELE"/>
    <property type="match status" value="1"/>
</dbReference>
<dbReference type="NCBIfam" id="TIGR02385">
    <property type="entry name" value="RelE_StbE"/>
    <property type="match status" value="1"/>
</dbReference>
<dbReference type="SUPFAM" id="SSF143011">
    <property type="entry name" value="RelE-like"/>
    <property type="match status" value="1"/>
</dbReference>
<dbReference type="EMBL" id="CP146992">
    <property type="protein sequence ID" value="WXA41862.1"/>
    <property type="molecule type" value="Genomic_DNA"/>
</dbReference>
<evidence type="ECO:0000313" key="5">
    <source>
        <dbReference type="Proteomes" id="UP000186950"/>
    </source>
</evidence>
<reference evidence="3 6" key="1">
    <citation type="submission" date="2016-01" db="EMBL/GenBank/DDBJ databases">
        <authorList>
            <person name="Brown R."/>
        </authorList>
    </citation>
    <scope>NUCLEOTIDE SEQUENCE [LARGE SCALE GENOMIC DNA]</scope>
    <source>
        <strain evidence="3">Sporomusa sphaeroides DSM 2875</strain>
    </source>
</reference>
<evidence type="ECO:0000313" key="3">
    <source>
        <dbReference type="EMBL" id="CVK21562.1"/>
    </source>
</evidence>
<comment type="similarity">
    <text evidence="1">Belongs to the RelE toxin family.</text>
</comment>
<keyword evidence="2" id="KW-1277">Toxin-antitoxin system</keyword>
<evidence type="ECO:0000313" key="4">
    <source>
        <dbReference type="EMBL" id="WXA41862.1"/>
    </source>
</evidence>
<gene>
    <name evidence="4" type="primary">relG</name>
    <name evidence="4" type="ORF">SPSPH_046740</name>
    <name evidence="3" type="ORF">SSPH_04254</name>
</gene>
<dbReference type="Gene3D" id="3.30.2310.20">
    <property type="entry name" value="RelE-like"/>
    <property type="match status" value="1"/>
</dbReference>
<keyword evidence="4" id="KW-0378">Hydrolase</keyword>
<dbReference type="Proteomes" id="UP000186950">
    <property type="component" value="Plasmid pSSP59"/>
</dbReference>
<keyword evidence="4" id="KW-0614">Plasmid</keyword>
<dbReference type="EC" id="3.1.-.-" evidence="4"/>
<sequence length="90" mass="10514">METGKYRVYITKGCKKDIDKTPYHIQKAVNKAFEVLSADPYHGIRIKPLSGELQGYYRYRINDYRLIYRVDDSIVTIYAVGFGPRGDIYK</sequence>
<geneLocation type="plasmid" evidence="4 5">
    <name>pSSP59</name>
</geneLocation>
<dbReference type="Pfam" id="PF05016">
    <property type="entry name" value="ParE_toxin"/>
    <property type="match status" value="1"/>
</dbReference>
<dbReference type="Proteomes" id="UP000245702">
    <property type="component" value="Unassembled WGS sequence"/>
</dbReference>
<protein>
    <submittedName>
        <fullName evidence="4">Toxin RelG</fullName>
        <ecNumber evidence="4">3.1.-.-</ecNumber>
    </submittedName>
</protein>
<dbReference type="InterPro" id="IPR007712">
    <property type="entry name" value="RelE/ParE_toxin"/>
</dbReference>
<dbReference type="PANTHER" id="PTHR35601:SF1">
    <property type="entry name" value="TOXIN RELE"/>
    <property type="match status" value="1"/>
</dbReference>
<keyword evidence="6" id="KW-1185">Reference proteome</keyword>
<dbReference type="EMBL" id="FCOW01000038">
    <property type="protein sequence ID" value="CVK21562.1"/>
    <property type="molecule type" value="Genomic_DNA"/>
</dbReference>
<evidence type="ECO:0000256" key="1">
    <source>
        <dbReference type="ARBA" id="ARBA00006226"/>
    </source>
</evidence>
<reference evidence="4" key="2">
    <citation type="submission" date="2024-03" db="EMBL/GenBank/DDBJ databases">
        <title>Complete genome sequence of Sporomusa sphaeroides DSM 2875T isolated from mud of the Leine river and Sporomusa ovata DSM 2662T isolated from sugar beet leaf silage.</title>
        <authorList>
            <person name="Boeer T."/>
            <person name="Lueschen A."/>
            <person name="Daniel R."/>
            <person name="Poehlein A."/>
        </authorList>
    </citation>
    <scope>NUCLEOTIDE SEQUENCE</scope>
    <source>
        <strain evidence="4">DSM 2875</strain>
        <plasmid evidence="4">pSSP59</plasmid>
    </source>
</reference>
<evidence type="ECO:0000313" key="6">
    <source>
        <dbReference type="Proteomes" id="UP000245702"/>
    </source>
</evidence>
<organism evidence="4 5">
    <name type="scientific">Sporomusa sphaeroides DSM 2875</name>
    <dbReference type="NCBI Taxonomy" id="1337886"/>
    <lineage>
        <taxon>Bacteria</taxon>
        <taxon>Bacillati</taxon>
        <taxon>Bacillota</taxon>
        <taxon>Negativicutes</taxon>
        <taxon>Selenomonadales</taxon>
        <taxon>Sporomusaceae</taxon>
        <taxon>Sporomusa</taxon>
    </lineage>
</organism>
<name>A0A1U7MA00_9FIRM</name>